<evidence type="ECO:0000313" key="7">
    <source>
        <dbReference type="RefSeq" id="XP_030977910.1"/>
    </source>
</evidence>
<dbReference type="SUPFAM" id="SSF48264">
    <property type="entry name" value="Cytochrome P450"/>
    <property type="match status" value="1"/>
</dbReference>
<dbReference type="GO" id="GO:0016705">
    <property type="term" value="F:oxidoreductase activity, acting on paired donors, with incorporation or reduction of molecular oxygen"/>
    <property type="evidence" value="ECO:0007669"/>
    <property type="project" value="InterPro"/>
</dbReference>
<dbReference type="Proteomes" id="UP000515153">
    <property type="component" value="Unplaced"/>
</dbReference>
<sequence>MDAFLWESHRLNPRYNGKHPNQIPTHIQHSNTFPYSAFQKIVKNDLKLKDCFVIKRGTAVGMGPSREEHAFQQLDRYNTSRWVEMHNGQRKKSTTASSFSPSNEHHSFCHGLHACSRRFYASNGFKIMLAHIALDYD</sequence>
<dbReference type="AlphaFoldDB" id="A0A6P8ASP4"/>
<organism evidence="6 7">
    <name type="scientific">Pyricularia grisea</name>
    <name type="common">Crabgrass-specific blast fungus</name>
    <name type="synonym">Magnaporthe grisea</name>
    <dbReference type="NCBI Taxonomy" id="148305"/>
    <lineage>
        <taxon>Eukaryota</taxon>
        <taxon>Fungi</taxon>
        <taxon>Dikarya</taxon>
        <taxon>Ascomycota</taxon>
        <taxon>Pezizomycotina</taxon>
        <taxon>Sordariomycetes</taxon>
        <taxon>Sordariomycetidae</taxon>
        <taxon>Magnaporthales</taxon>
        <taxon>Pyriculariaceae</taxon>
        <taxon>Pyricularia</taxon>
    </lineage>
</organism>
<dbReference type="InterPro" id="IPR036396">
    <property type="entry name" value="Cyt_P450_sf"/>
</dbReference>
<gene>
    <name evidence="7" type="ORF">PgNI_09139</name>
</gene>
<keyword evidence="3" id="KW-0479">Metal-binding</keyword>
<dbReference type="Gene3D" id="1.10.630.10">
    <property type="entry name" value="Cytochrome P450"/>
    <property type="match status" value="1"/>
</dbReference>
<proteinExistence type="inferred from homology"/>
<keyword evidence="5" id="KW-0408">Iron</keyword>
<reference evidence="7" key="2">
    <citation type="submission" date="2019-10" db="EMBL/GenBank/DDBJ databases">
        <authorList>
            <consortium name="NCBI Genome Project"/>
        </authorList>
    </citation>
    <scope>NUCLEOTIDE SEQUENCE</scope>
    <source>
        <strain evidence="7">NI907</strain>
    </source>
</reference>
<dbReference type="KEGG" id="pgri:PgNI_09139"/>
<accession>A0A6P8ASP4</accession>
<reference evidence="7" key="3">
    <citation type="submission" date="2025-08" db="UniProtKB">
        <authorList>
            <consortium name="RefSeq"/>
        </authorList>
    </citation>
    <scope>IDENTIFICATION</scope>
    <source>
        <strain evidence="7">NI907</strain>
    </source>
</reference>
<comment type="similarity">
    <text evidence="2">Belongs to the cytochrome P450 family.</text>
</comment>
<keyword evidence="6" id="KW-1185">Reference proteome</keyword>
<dbReference type="GO" id="GO:0004497">
    <property type="term" value="F:monooxygenase activity"/>
    <property type="evidence" value="ECO:0007669"/>
    <property type="project" value="InterPro"/>
</dbReference>
<evidence type="ECO:0000256" key="2">
    <source>
        <dbReference type="ARBA" id="ARBA00010617"/>
    </source>
</evidence>
<reference evidence="7" key="1">
    <citation type="journal article" date="2019" name="Mol. Biol. Evol.">
        <title>Blast fungal genomes show frequent chromosomal changes, gene gains and losses, and effector gene turnover.</title>
        <authorList>
            <person name="Gomez Luciano L.B."/>
            <person name="Jason Tsai I."/>
            <person name="Chuma I."/>
            <person name="Tosa Y."/>
            <person name="Chen Y.H."/>
            <person name="Li J.Y."/>
            <person name="Li M.Y."/>
            <person name="Jade Lu M.Y."/>
            <person name="Nakayashiki H."/>
            <person name="Li W.H."/>
        </authorList>
    </citation>
    <scope>NUCLEOTIDE SEQUENCE</scope>
    <source>
        <strain evidence="7">NI907</strain>
    </source>
</reference>
<dbReference type="GeneID" id="41964036"/>
<keyword evidence="4" id="KW-0560">Oxidoreductase</keyword>
<evidence type="ECO:0000256" key="1">
    <source>
        <dbReference type="ARBA" id="ARBA00001971"/>
    </source>
</evidence>
<dbReference type="RefSeq" id="XP_030977910.1">
    <property type="nucleotide sequence ID" value="XM_031129128.1"/>
</dbReference>
<dbReference type="GO" id="GO:0005506">
    <property type="term" value="F:iron ion binding"/>
    <property type="evidence" value="ECO:0007669"/>
    <property type="project" value="InterPro"/>
</dbReference>
<protein>
    <submittedName>
        <fullName evidence="7">Uncharacterized protein</fullName>
    </submittedName>
</protein>
<dbReference type="PANTHER" id="PTHR46206">
    <property type="entry name" value="CYTOCHROME P450"/>
    <property type="match status" value="1"/>
</dbReference>
<evidence type="ECO:0000313" key="6">
    <source>
        <dbReference type="Proteomes" id="UP000515153"/>
    </source>
</evidence>
<name>A0A6P8ASP4_PYRGI</name>
<evidence type="ECO:0000256" key="4">
    <source>
        <dbReference type="ARBA" id="ARBA00023002"/>
    </source>
</evidence>
<comment type="cofactor">
    <cofactor evidence="1">
        <name>heme</name>
        <dbReference type="ChEBI" id="CHEBI:30413"/>
    </cofactor>
</comment>
<evidence type="ECO:0000256" key="5">
    <source>
        <dbReference type="ARBA" id="ARBA00023004"/>
    </source>
</evidence>
<dbReference type="GO" id="GO:0020037">
    <property type="term" value="F:heme binding"/>
    <property type="evidence" value="ECO:0007669"/>
    <property type="project" value="InterPro"/>
</dbReference>
<evidence type="ECO:0000256" key="3">
    <source>
        <dbReference type="ARBA" id="ARBA00022723"/>
    </source>
</evidence>